<dbReference type="InterPro" id="IPR016162">
    <property type="entry name" value="Ald_DH_N"/>
</dbReference>
<evidence type="ECO:0000256" key="1">
    <source>
        <dbReference type="ARBA" id="ARBA00023002"/>
    </source>
</evidence>
<dbReference type="EMBL" id="JAAXOO010000001">
    <property type="protein sequence ID" value="NKY32271.1"/>
    <property type="molecule type" value="Genomic_DNA"/>
</dbReference>
<accession>A0A846X7U0</accession>
<dbReference type="SUPFAM" id="SSF53720">
    <property type="entry name" value="ALDH-like"/>
    <property type="match status" value="1"/>
</dbReference>
<dbReference type="InterPro" id="IPR016161">
    <property type="entry name" value="Ald_DH/histidinol_DH"/>
</dbReference>
<dbReference type="Gene3D" id="3.40.605.10">
    <property type="entry name" value="Aldehyde Dehydrogenase, Chain A, domain 1"/>
    <property type="match status" value="1"/>
</dbReference>
<dbReference type="InterPro" id="IPR050740">
    <property type="entry name" value="Aldehyde_DH_Superfamily"/>
</dbReference>
<keyword evidence="1" id="KW-0560">Oxidoreductase</keyword>
<evidence type="ECO:0000313" key="4">
    <source>
        <dbReference type="Proteomes" id="UP000565715"/>
    </source>
</evidence>
<dbReference type="InterPro" id="IPR015590">
    <property type="entry name" value="Aldehyde_DH_dom"/>
</dbReference>
<name>A0A846X7U0_9NOCA</name>
<evidence type="ECO:0000259" key="2">
    <source>
        <dbReference type="Pfam" id="PF00171"/>
    </source>
</evidence>
<dbReference type="Gene3D" id="3.40.309.10">
    <property type="entry name" value="Aldehyde Dehydrogenase, Chain A, domain 2"/>
    <property type="match status" value="1"/>
</dbReference>
<dbReference type="PANTHER" id="PTHR43353">
    <property type="entry name" value="SUCCINATE-SEMIALDEHYDE DEHYDROGENASE, MITOCHONDRIAL"/>
    <property type="match status" value="1"/>
</dbReference>
<comment type="caution">
    <text evidence="3">The sequence shown here is derived from an EMBL/GenBank/DDBJ whole genome shotgun (WGS) entry which is preliminary data.</text>
</comment>
<proteinExistence type="predicted"/>
<dbReference type="AlphaFoldDB" id="A0A846X7U0"/>
<protein>
    <submittedName>
        <fullName evidence="3">Aldehyde dehydrogenase (NADP(+))</fullName>
    </submittedName>
</protein>
<gene>
    <name evidence="3" type="ORF">HGA13_04185</name>
</gene>
<sequence>MIDTAAVEHILAAAHLARRPSRRATAAQRARQLRAVARGLDDGAAELAELAHRETALPLPRLRNELVRTAFQARLFADRLEQGTLFDVRIDPADPDWPMGPRPDIRRSHVPIGPVLVFAASNFPFAFSVAGGDTVSALAAGCPVVVKAHEGHPELSRATARIVTERLRGAGAPDGVFGLIEGKQAGITAVLDKRIRAVGFTGSEAGGRALFDLAVSRPDPIPFYGELGSTNPVLVTRAGWAQRADEIVTGFTESATMGTGQFCTQPGVVLVPDLAGFLDRIALPAVGPMLNPRISDGFAAALAAVAKHPDVETSRTGPSAPAAPAAHILTTTARAALADPALVTTEIFGPASVLVEYGDPAQALAVLELIEGSLTATVQGGDEVDDQAAAAIDLLTERTGRIIWNQWPTGVTVSDAQQHGGPWPATTAPVSTSVGTAAALRFARPVAYQNLPTAALPVELRG</sequence>
<dbReference type="GO" id="GO:0016620">
    <property type="term" value="F:oxidoreductase activity, acting on the aldehyde or oxo group of donors, NAD or NADP as acceptor"/>
    <property type="evidence" value="ECO:0007669"/>
    <property type="project" value="InterPro"/>
</dbReference>
<dbReference type="InterPro" id="IPR044151">
    <property type="entry name" value="ALDH_KGSADH"/>
</dbReference>
<dbReference type="PANTHER" id="PTHR43353:SF3">
    <property type="entry name" value="ALDEHYDE DEHYDROGENASE-RELATED"/>
    <property type="match status" value="1"/>
</dbReference>
<dbReference type="Pfam" id="PF00171">
    <property type="entry name" value="Aldedh"/>
    <property type="match status" value="1"/>
</dbReference>
<dbReference type="CDD" id="cd07129">
    <property type="entry name" value="ALDH_KGSADH"/>
    <property type="match status" value="1"/>
</dbReference>
<keyword evidence="4" id="KW-1185">Reference proteome</keyword>
<dbReference type="Proteomes" id="UP000565715">
    <property type="component" value="Unassembled WGS sequence"/>
</dbReference>
<organism evidence="3 4">
    <name type="scientific">Nocardia speluncae</name>
    <dbReference type="NCBI Taxonomy" id="419477"/>
    <lineage>
        <taxon>Bacteria</taxon>
        <taxon>Bacillati</taxon>
        <taxon>Actinomycetota</taxon>
        <taxon>Actinomycetes</taxon>
        <taxon>Mycobacteriales</taxon>
        <taxon>Nocardiaceae</taxon>
        <taxon>Nocardia</taxon>
    </lineage>
</organism>
<feature type="domain" description="Aldehyde dehydrogenase" evidence="2">
    <location>
        <begin position="3"/>
        <end position="272"/>
    </location>
</feature>
<dbReference type="RefSeq" id="WP_068036371.1">
    <property type="nucleotide sequence ID" value="NZ_JAAXOO010000001.1"/>
</dbReference>
<evidence type="ECO:0000313" key="3">
    <source>
        <dbReference type="EMBL" id="NKY32271.1"/>
    </source>
</evidence>
<dbReference type="InterPro" id="IPR016163">
    <property type="entry name" value="Ald_DH_C"/>
</dbReference>
<reference evidence="3 4" key="1">
    <citation type="submission" date="2020-04" db="EMBL/GenBank/DDBJ databases">
        <title>MicrobeNet Type strains.</title>
        <authorList>
            <person name="Nicholson A.C."/>
        </authorList>
    </citation>
    <scope>NUCLEOTIDE SEQUENCE [LARGE SCALE GENOMIC DNA]</scope>
    <source>
        <strain evidence="3 4">DSM 45078</strain>
    </source>
</reference>